<dbReference type="AlphaFoldDB" id="A0A158IK01"/>
<organism evidence="1 2">
    <name type="scientific">Caballeronia sordidicola</name>
    <name type="common">Burkholderia sordidicola</name>
    <dbReference type="NCBI Taxonomy" id="196367"/>
    <lineage>
        <taxon>Bacteria</taxon>
        <taxon>Pseudomonadati</taxon>
        <taxon>Pseudomonadota</taxon>
        <taxon>Betaproteobacteria</taxon>
        <taxon>Burkholderiales</taxon>
        <taxon>Burkholderiaceae</taxon>
        <taxon>Caballeronia</taxon>
    </lineage>
</organism>
<evidence type="ECO:0000313" key="1">
    <source>
        <dbReference type="EMBL" id="SAL56431.1"/>
    </source>
</evidence>
<dbReference type="EMBL" id="FCOC02000063">
    <property type="protein sequence ID" value="SAL56431.1"/>
    <property type="molecule type" value="Genomic_DNA"/>
</dbReference>
<sequence length="115" mass="12463">MPHTSFFSIGLVKHLNDSIFRFTGFVTPCSVSSPITSTGTSPLNFIDVPLYVAVGNFSVSKNCALFSSPSSFSLPMFTEVMSMVASSVPFFASRSIVTVPLLLLNLPRHTEMPPK</sequence>
<dbReference type="Proteomes" id="UP000054893">
    <property type="component" value="Unassembled WGS sequence"/>
</dbReference>
<proteinExistence type="predicted"/>
<gene>
    <name evidence="1" type="ORF">AWB64_06222</name>
</gene>
<protein>
    <submittedName>
        <fullName evidence="1">Uncharacterized protein</fullName>
    </submittedName>
</protein>
<name>A0A158IK01_CABSO</name>
<accession>A0A158IK01</accession>
<evidence type="ECO:0000313" key="2">
    <source>
        <dbReference type="Proteomes" id="UP000054893"/>
    </source>
</evidence>
<reference evidence="1 2" key="1">
    <citation type="submission" date="2016-01" db="EMBL/GenBank/DDBJ databases">
        <authorList>
            <person name="Oliw E.H."/>
        </authorList>
    </citation>
    <scope>NUCLEOTIDE SEQUENCE [LARGE SCALE GENOMIC DNA]</scope>
    <source>
        <strain evidence="1">LMG 22029</strain>
    </source>
</reference>